<dbReference type="PANTHER" id="PTHR48056">
    <property type="entry name" value="LRR RECEPTOR-LIKE SERINE/THREONINE-PROTEIN KINASE-RELATED"/>
    <property type="match status" value="1"/>
</dbReference>
<evidence type="ECO:0000313" key="6">
    <source>
        <dbReference type="EMBL" id="KAG9457807.1"/>
    </source>
</evidence>
<evidence type="ECO:0000256" key="5">
    <source>
        <dbReference type="SAM" id="MobiDB-lite"/>
    </source>
</evidence>
<dbReference type="InterPro" id="IPR003591">
    <property type="entry name" value="Leu-rich_rpt_typical-subtyp"/>
</dbReference>
<protein>
    <submittedName>
        <fullName evidence="6">Uncharacterized protein</fullName>
    </submittedName>
</protein>
<dbReference type="EMBL" id="JAINDJ010000002">
    <property type="protein sequence ID" value="KAG9457807.1"/>
    <property type="molecule type" value="Genomic_DNA"/>
</dbReference>
<name>A0AAV7F9F9_ARIFI</name>
<dbReference type="AlphaFoldDB" id="A0AAV7F9F9"/>
<comment type="caution">
    <text evidence="6">The sequence shown here is derived from an EMBL/GenBank/DDBJ whole genome shotgun (WGS) entry which is preliminary data.</text>
</comment>
<dbReference type="GO" id="GO:0033612">
    <property type="term" value="F:receptor serine/threonine kinase binding"/>
    <property type="evidence" value="ECO:0007669"/>
    <property type="project" value="TreeGrafter"/>
</dbReference>
<dbReference type="Pfam" id="PF00560">
    <property type="entry name" value="LRR_1"/>
    <property type="match status" value="11"/>
</dbReference>
<dbReference type="SMART" id="SM00369">
    <property type="entry name" value="LRR_TYP"/>
    <property type="match status" value="7"/>
</dbReference>
<dbReference type="InterPro" id="IPR032675">
    <property type="entry name" value="LRR_dom_sf"/>
</dbReference>
<dbReference type="Gene3D" id="3.80.10.10">
    <property type="entry name" value="Ribonuclease Inhibitor"/>
    <property type="match status" value="6"/>
</dbReference>
<dbReference type="PANTHER" id="PTHR48056:SF89">
    <property type="entry name" value="OS06G0585982 PROTEIN"/>
    <property type="match status" value="1"/>
</dbReference>
<dbReference type="FunFam" id="3.80.10.10:FF:000691">
    <property type="entry name" value="Putative LRR receptor-like serine/threonine-protein kinase"/>
    <property type="match status" value="1"/>
</dbReference>
<dbReference type="SUPFAM" id="SSF52058">
    <property type="entry name" value="L domain-like"/>
    <property type="match status" value="2"/>
</dbReference>
<keyword evidence="1" id="KW-0433">Leucine-rich repeat</keyword>
<reference evidence="6 7" key="1">
    <citation type="submission" date="2021-07" db="EMBL/GenBank/DDBJ databases">
        <title>The Aristolochia fimbriata genome: insights into angiosperm evolution, floral development and chemical biosynthesis.</title>
        <authorList>
            <person name="Jiao Y."/>
        </authorList>
    </citation>
    <scope>NUCLEOTIDE SEQUENCE [LARGE SCALE GENOMIC DNA]</scope>
    <source>
        <strain evidence="6">IBCAS-2021</strain>
        <tissue evidence="6">Leaf</tissue>
    </source>
</reference>
<dbReference type="PROSITE" id="PS51450">
    <property type="entry name" value="LRR"/>
    <property type="match status" value="1"/>
</dbReference>
<sequence>MGDDSFLGISQPVQKAVFRDQGSVAMYEEERHLSGKPGRLILLIFLISIGGRSIAGDSIETDKEVLLQLSSYFQPDNRVTRAQYVEWGKSDLPICRWPRILCRNGRVASVDLSDSDVSGNFFPNFSALTHLSSLDISKNAISGRIPEDLNRCKNLRYLNLSHNLLQGELNLTGLRRLETLDLAVNRIGGTIQANFPVICGRLVSLNLSSNSFAGNLSDSNFDGCPALRYLDLSSNGFVGRLWAGFARLRRFCASENGLAGEVSPKMFANSCNLEVLDLSENELAGEFPPEISDCKALVSLNIYGNGFSGPIPSEIGALQELQALHLGGNNFHREIPEAFQNCSKLAFLDLSRNNFGGEVQPVFGRFLQLKSLILHTNQYSGDIEPSGILRLPRLEQLDLSYNNFSGELPTAVSNASRLRILILAYNRFRGEIPSEYGNLSLVQALDLSFNRLTGRIPPSIGNLKSLLWFTLANNTLIGDIPREIGNCSSLLWLNLANNRLSGKIPREISAIGRHAERTLRSNRKYDDIVAAGSVDCLAMTRWIPAAFSPLGRKSCLSNWDRLLKGFEILPTCQNTRNSSMRTISNSGYLQLTGNNLTGEIPPEIGNMTNLGFLLLGGNALSGGLPPEFKHLPLLSLDVSSNRLSGGIPEEIGYLRCLQKLDLSLNNFSGELPTALNRLNFLYRFNVSFNPLLAGVIPSVGQLATFTMDSFLGDPLLRGGHLVENLPDIDDSDSEEESTESGDENEGVITSEVLVTFVPSFVVFASASFYLGGGLWRKLLPAKSWKPNLFTFHPRMERRTPSHHLSNP</sequence>
<dbReference type="InterPro" id="IPR050647">
    <property type="entry name" value="Plant_LRR-RLKs"/>
</dbReference>
<evidence type="ECO:0000256" key="4">
    <source>
        <dbReference type="ARBA" id="ARBA00023180"/>
    </source>
</evidence>
<dbReference type="FunFam" id="3.80.10.10:FF:000041">
    <property type="entry name" value="LRR receptor-like serine/threonine-protein kinase ERECTA"/>
    <property type="match status" value="1"/>
</dbReference>
<evidence type="ECO:0000256" key="2">
    <source>
        <dbReference type="ARBA" id="ARBA00022729"/>
    </source>
</evidence>
<feature type="compositionally biased region" description="Acidic residues" evidence="5">
    <location>
        <begin position="726"/>
        <end position="744"/>
    </location>
</feature>
<dbReference type="Pfam" id="PF13855">
    <property type="entry name" value="LRR_8"/>
    <property type="match status" value="1"/>
</dbReference>
<organism evidence="6 7">
    <name type="scientific">Aristolochia fimbriata</name>
    <name type="common">White veined hardy Dutchman's pipe vine</name>
    <dbReference type="NCBI Taxonomy" id="158543"/>
    <lineage>
        <taxon>Eukaryota</taxon>
        <taxon>Viridiplantae</taxon>
        <taxon>Streptophyta</taxon>
        <taxon>Embryophyta</taxon>
        <taxon>Tracheophyta</taxon>
        <taxon>Spermatophyta</taxon>
        <taxon>Magnoliopsida</taxon>
        <taxon>Magnoliidae</taxon>
        <taxon>Piperales</taxon>
        <taxon>Aristolochiaceae</taxon>
        <taxon>Aristolochia</taxon>
    </lineage>
</organism>
<evidence type="ECO:0000313" key="7">
    <source>
        <dbReference type="Proteomes" id="UP000825729"/>
    </source>
</evidence>
<gene>
    <name evidence="6" type="ORF">H6P81_002315</name>
</gene>
<keyword evidence="4" id="KW-0325">Glycoprotein</keyword>
<evidence type="ECO:0000256" key="1">
    <source>
        <dbReference type="ARBA" id="ARBA00022614"/>
    </source>
</evidence>
<evidence type="ECO:0000256" key="3">
    <source>
        <dbReference type="ARBA" id="ARBA00022737"/>
    </source>
</evidence>
<keyword evidence="3" id="KW-0677">Repeat</keyword>
<dbReference type="SUPFAM" id="SSF52047">
    <property type="entry name" value="RNI-like"/>
    <property type="match status" value="1"/>
</dbReference>
<keyword evidence="7" id="KW-1185">Reference proteome</keyword>
<accession>A0AAV7F9F9</accession>
<dbReference type="InterPro" id="IPR001611">
    <property type="entry name" value="Leu-rich_rpt"/>
</dbReference>
<proteinExistence type="predicted"/>
<dbReference type="Proteomes" id="UP000825729">
    <property type="component" value="Unassembled WGS sequence"/>
</dbReference>
<keyword evidence="2" id="KW-0732">Signal</keyword>
<feature type="region of interest" description="Disordered" evidence="5">
    <location>
        <begin position="725"/>
        <end position="744"/>
    </location>
</feature>